<organism evidence="1 2">
    <name type="scientific">Mycena metata</name>
    <dbReference type="NCBI Taxonomy" id="1033252"/>
    <lineage>
        <taxon>Eukaryota</taxon>
        <taxon>Fungi</taxon>
        <taxon>Dikarya</taxon>
        <taxon>Basidiomycota</taxon>
        <taxon>Agaricomycotina</taxon>
        <taxon>Agaricomycetes</taxon>
        <taxon>Agaricomycetidae</taxon>
        <taxon>Agaricales</taxon>
        <taxon>Marasmiineae</taxon>
        <taxon>Mycenaceae</taxon>
        <taxon>Mycena</taxon>
    </lineage>
</organism>
<dbReference type="Proteomes" id="UP001215598">
    <property type="component" value="Unassembled WGS sequence"/>
</dbReference>
<evidence type="ECO:0000313" key="2">
    <source>
        <dbReference type="Proteomes" id="UP001215598"/>
    </source>
</evidence>
<sequence length="113" mass="13241">MKFCFSFLLLEPFTQQDLICIPFTRQALPRTLGFLWIPRCNSHLAFPVQQKPLEFKAELLVGRFRRCVRLHDHLLLSIEVILPGSNFQPSPPPQPDKKKANMLYRLLTHFQLP</sequence>
<dbReference type="AlphaFoldDB" id="A0AAD7NYA0"/>
<protein>
    <submittedName>
        <fullName evidence="1">Uncharacterized protein</fullName>
    </submittedName>
</protein>
<gene>
    <name evidence="1" type="ORF">B0H16DRAFT_1496633</name>
</gene>
<reference evidence="1" key="1">
    <citation type="submission" date="2023-03" db="EMBL/GenBank/DDBJ databases">
        <title>Massive genome expansion in bonnet fungi (Mycena s.s.) driven by repeated elements and novel gene families across ecological guilds.</title>
        <authorList>
            <consortium name="Lawrence Berkeley National Laboratory"/>
            <person name="Harder C.B."/>
            <person name="Miyauchi S."/>
            <person name="Viragh M."/>
            <person name="Kuo A."/>
            <person name="Thoen E."/>
            <person name="Andreopoulos B."/>
            <person name="Lu D."/>
            <person name="Skrede I."/>
            <person name="Drula E."/>
            <person name="Henrissat B."/>
            <person name="Morin E."/>
            <person name="Kohler A."/>
            <person name="Barry K."/>
            <person name="LaButti K."/>
            <person name="Morin E."/>
            <person name="Salamov A."/>
            <person name="Lipzen A."/>
            <person name="Mereny Z."/>
            <person name="Hegedus B."/>
            <person name="Baldrian P."/>
            <person name="Stursova M."/>
            <person name="Weitz H."/>
            <person name="Taylor A."/>
            <person name="Grigoriev I.V."/>
            <person name="Nagy L.G."/>
            <person name="Martin F."/>
            <person name="Kauserud H."/>
        </authorList>
    </citation>
    <scope>NUCLEOTIDE SEQUENCE</scope>
    <source>
        <strain evidence="1">CBHHK182m</strain>
    </source>
</reference>
<evidence type="ECO:0000313" key="1">
    <source>
        <dbReference type="EMBL" id="KAJ7780946.1"/>
    </source>
</evidence>
<name>A0AAD7NYA0_9AGAR</name>
<keyword evidence="2" id="KW-1185">Reference proteome</keyword>
<comment type="caution">
    <text evidence="1">The sequence shown here is derived from an EMBL/GenBank/DDBJ whole genome shotgun (WGS) entry which is preliminary data.</text>
</comment>
<proteinExistence type="predicted"/>
<accession>A0AAD7NYA0</accession>
<dbReference type="EMBL" id="JARKIB010000004">
    <property type="protein sequence ID" value="KAJ7780946.1"/>
    <property type="molecule type" value="Genomic_DNA"/>
</dbReference>